<evidence type="ECO:0000313" key="3">
    <source>
        <dbReference type="Proteomes" id="UP001144050"/>
    </source>
</evidence>
<keyword evidence="1" id="KW-0732">Signal</keyword>
<sequence>MKSAEKLLVGTLALSCAVSAGMAAWLVYRQHEDERAIQRFFDLQQRLAARATPIRAMSGPGETGYTCTGKNGFIYTAPTRSELRDVCSDRS</sequence>
<name>A0AAW5ZUZ6_RALSL</name>
<gene>
    <name evidence="2" type="ORF">LBW59_23845</name>
</gene>
<protein>
    <submittedName>
        <fullName evidence="2">Uncharacterized protein</fullName>
    </submittedName>
</protein>
<dbReference type="Proteomes" id="UP001144050">
    <property type="component" value="Unassembled WGS sequence"/>
</dbReference>
<proteinExistence type="predicted"/>
<dbReference type="AlphaFoldDB" id="A0AAW5ZUZ6"/>
<accession>A0AAW5ZUZ6</accession>
<evidence type="ECO:0000313" key="2">
    <source>
        <dbReference type="EMBL" id="MDB0573783.1"/>
    </source>
</evidence>
<dbReference type="RefSeq" id="WP_155402387.1">
    <property type="nucleotide sequence ID" value="NZ_JAIVFG010000068.1"/>
</dbReference>
<dbReference type="EMBL" id="JAIVFG010000068">
    <property type="protein sequence ID" value="MDB0573783.1"/>
    <property type="molecule type" value="Genomic_DNA"/>
</dbReference>
<comment type="caution">
    <text evidence="2">The sequence shown here is derived from an EMBL/GenBank/DDBJ whole genome shotgun (WGS) entry which is preliminary data.</text>
</comment>
<feature type="chain" id="PRO_5043733928" evidence="1">
    <location>
        <begin position="24"/>
        <end position="91"/>
    </location>
</feature>
<reference evidence="2" key="1">
    <citation type="submission" date="2021-09" db="EMBL/GenBank/DDBJ databases">
        <title>Genomic analysis of Ralstonia spp.</title>
        <authorList>
            <person name="Aburjaile F."/>
            <person name="Ariute J.C."/>
            <person name="Pais A.K.L."/>
            <person name="Albuquerque G.M.R."/>
            <person name="Silva A.M.F."/>
            <person name="Brenig B."/>
            <person name="Azevedo V."/>
            <person name="Matiuzzi M."/>
            <person name="Ramos R."/>
            <person name="Goes-Neto A."/>
            <person name="Soares S."/>
            <person name="Iseppon A.M.B."/>
            <person name="Souza E."/>
            <person name="Gama M."/>
        </authorList>
    </citation>
    <scope>NUCLEOTIDE SEQUENCE</scope>
    <source>
        <strain evidence="2">CCRMRs91</strain>
    </source>
</reference>
<organism evidence="2 3">
    <name type="scientific">Ralstonia solanacearum</name>
    <name type="common">Pseudomonas solanacearum</name>
    <dbReference type="NCBI Taxonomy" id="305"/>
    <lineage>
        <taxon>Bacteria</taxon>
        <taxon>Pseudomonadati</taxon>
        <taxon>Pseudomonadota</taxon>
        <taxon>Betaproteobacteria</taxon>
        <taxon>Burkholderiales</taxon>
        <taxon>Burkholderiaceae</taxon>
        <taxon>Ralstonia</taxon>
        <taxon>Ralstonia solanacearum species complex</taxon>
    </lineage>
</organism>
<feature type="signal peptide" evidence="1">
    <location>
        <begin position="1"/>
        <end position="23"/>
    </location>
</feature>
<evidence type="ECO:0000256" key="1">
    <source>
        <dbReference type="SAM" id="SignalP"/>
    </source>
</evidence>